<keyword evidence="13" id="KW-1185">Reference proteome</keyword>
<name>A0A0B8NPR4_9VIBR</name>
<evidence type="ECO:0000256" key="3">
    <source>
        <dbReference type="ARBA" id="ARBA00022448"/>
    </source>
</evidence>
<evidence type="ECO:0000256" key="8">
    <source>
        <dbReference type="ARBA" id="ARBA00023004"/>
    </source>
</evidence>
<reference evidence="12 13" key="1">
    <citation type="submission" date="2015-01" db="EMBL/GenBank/DDBJ databases">
        <title>Vibrio sp. C1 JCM 19231 whole genome shotgun sequence.</title>
        <authorList>
            <person name="Sawabe T."/>
            <person name="Meirelles P."/>
            <person name="Feng G."/>
            <person name="Sayaka M."/>
            <person name="Hattori M."/>
            <person name="Ohkuma M."/>
        </authorList>
    </citation>
    <scope>NUCLEOTIDE SEQUENCE [LARGE SCALE GENOMIC DNA]</scope>
    <source>
        <strain evidence="13">JCM 19231</strain>
    </source>
</reference>
<dbReference type="SUPFAM" id="SSF52540">
    <property type="entry name" value="P-loop containing nucleoside triphosphate hydrolases"/>
    <property type="match status" value="1"/>
</dbReference>
<dbReference type="GO" id="GO:0006826">
    <property type="term" value="P:iron ion transport"/>
    <property type="evidence" value="ECO:0007669"/>
    <property type="project" value="UniProtKB-KW"/>
</dbReference>
<comment type="caution">
    <text evidence="12">The sequence shown here is derived from an EMBL/GenBank/DDBJ whole genome shotgun (WGS) entry which is preliminary data.</text>
</comment>
<gene>
    <name evidence="12" type="ORF">JCM19231_681</name>
</gene>
<dbReference type="InterPro" id="IPR003593">
    <property type="entry name" value="AAA+_ATPase"/>
</dbReference>
<dbReference type="Gene3D" id="3.40.50.300">
    <property type="entry name" value="P-loop containing nucleotide triphosphate hydrolases"/>
    <property type="match status" value="1"/>
</dbReference>
<evidence type="ECO:0000256" key="9">
    <source>
        <dbReference type="ARBA" id="ARBA00023065"/>
    </source>
</evidence>
<keyword evidence="10" id="KW-0472">Membrane</keyword>
<protein>
    <submittedName>
        <fullName evidence="12">Ferrichrome transport ATP-binding protein fhuC</fullName>
    </submittedName>
</protein>
<evidence type="ECO:0000256" key="5">
    <source>
        <dbReference type="ARBA" id="ARBA00022496"/>
    </source>
</evidence>
<dbReference type="PANTHER" id="PTHR42771">
    <property type="entry name" value="IRON(3+)-HYDROXAMATE IMPORT ATP-BINDING PROTEIN FHUC"/>
    <property type="match status" value="1"/>
</dbReference>
<dbReference type="PROSITE" id="PS00211">
    <property type="entry name" value="ABC_TRANSPORTER_1"/>
    <property type="match status" value="1"/>
</dbReference>
<dbReference type="InterPro" id="IPR027417">
    <property type="entry name" value="P-loop_NTPase"/>
</dbReference>
<comment type="subcellular location">
    <subcellularLocation>
        <location evidence="1">Cell membrane</location>
        <topology evidence="1">Peripheral membrane protein</topology>
    </subcellularLocation>
</comment>
<proteinExistence type="inferred from homology"/>
<dbReference type="AlphaFoldDB" id="A0A0B8NPR4"/>
<evidence type="ECO:0000256" key="4">
    <source>
        <dbReference type="ARBA" id="ARBA00022475"/>
    </source>
</evidence>
<keyword evidence="6" id="KW-0547">Nucleotide-binding</keyword>
<keyword evidence="4" id="KW-1003">Cell membrane</keyword>
<keyword evidence="3" id="KW-0813">Transport</keyword>
<dbReference type="InterPro" id="IPR003439">
    <property type="entry name" value="ABC_transporter-like_ATP-bd"/>
</dbReference>
<evidence type="ECO:0000313" key="13">
    <source>
        <dbReference type="Proteomes" id="UP000031671"/>
    </source>
</evidence>
<reference evidence="12 13" key="2">
    <citation type="submission" date="2015-01" db="EMBL/GenBank/DDBJ databases">
        <authorList>
            <consortium name="NBRP consortium"/>
            <person name="Sawabe T."/>
            <person name="Meirelles P."/>
            <person name="Feng G."/>
            <person name="Sayaka M."/>
            <person name="Hattori M."/>
            <person name="Ohkuma M."/>
        </authorList>
    </citation>
    <scope>NUCLEOTIDE SEQUENCE [LARGE SCALE GENOMIC DNA]</scope>
    <source>
        <strain evidence="13">JCM 19231</strain>
    </source>
</reference>
<dbReference type="GO" id="GO:0005524">
    <property type="term" value="F:ATP binding"/>
    <property type="evidence" value="ECO:0007669"/>
    <property type="project" value="UniProtKB-KW"/>
</dbReference>
<evidence type="ECO:0000313" key="12">
    <source>
        <dbReference type="EMBL" id="GAM56570.1"/>
    </source>
</evidence>
<comment type="similarity">
    <text evidence="2">Belongs to the ABC transporter superfamily.</text>
</comment>
<dbReference type="Pfam" id="PF00005">
    <property type="entry name" value="ABC_tran"/>
    <property type="match status" value="1"/>
</dbReference>
<keyword evidence="5" id="KW-0410">Iron transport</keyword>
<evidence type="ECO:0000259" key="11">
    <source>
        <dbReference type="PROSITE" id="PS50893"/>
    </source>
</evidence>
<dbReference type="FunFam" id="3.40.50.300:FF:000134">
    <property type="entry name" value="Iron-enterobactin ABC transporter ATP-binding protein"/>
    <property type="match status" value="1"/>
</dbReference>
<dbReference type="CDD" id="cd03214">
    <property type="entry name" value="ABC_Iron-Siderophores_B12_Hemin"/>
    <property type="match status" value="1"/>
</dbReference>
<dbReference type="GO" id="GO:0005886">
    <property type="term" value="C:plasma membrane"/>
    <property type="evidence" value="ECO:0007669"/>
    <property type="project" value="UniProtKB-SubCell"/>
</dbReference>
<dbReference type="InterPro" id="IPR051535">
    <property type="entry name" value="Siderophore_ABC-ATPase"/>
</dbReference>
<dbReference type="PANTHER" id="PTHR42771:SF2">
    <property type="entry name" value="IRON(3+)-HYDROXAMATE IMPORT ATP-BINDING PROTEIN FHUC"/>
    <property type="match status" value="1"/>
</dbReference>
<organism evidence="12 13">
    <name type="scientific">Vibrio ishigakensis</name>
    <dbReference type="NCBI Taxonomy" id="1481914"/>
    <lineage>
        <taxon>Bacteria</taxon>
        <taxon>Pseudomonadati</taxon>
        <taxon>Pseudomonadota</taxon>
        <taxon>Gammaproteobacteria</taxon>
        <taxon>Vibrionales</taxon>
        <taxon>Vibrionaceae</taxon>
        <taxon>Vibrio</taxon>
    </lineage>
</organism>
<dbReference type="EMBL" id="BBRZ01000032">
    <property type="protein sequence ID" value="GAM56570.1"/>
    <property type="molecule type" value="Genomic_DNA"/>
</dbReference>
<evidence type="ECO:0000256" key="10">
    <source>
        <dbReference type="ARBA" id="ARBA00023136"/>
    </source>
</evidence>
<dbReference type="Proteomes" id="UP000031671">
    <property type="component" value="Unassembled WGS sequence"/>
</dbReference>
<dbReference type="InterPro" id="IPR017871">
    <property type="entry name" value="ABC_transporter-like_CS"/>
</dbReference>
<evidence type="ECO:0000256" key="7">
    <source>
        <dbReference type="ARBA" id="ARBA00022840"/>
    </source>
</evidence>
<feature type="domain" description="ABC transporter" evidence="11">
    <location>
        <begin position="6"/>
        <end position="242"/>
    </location>
</feature>
<accession>A0A0B8NPR4</accession>
<sequence>MNSNTLQGQGLVSGYQDTIILNGVDIKIQEGKVTAFVGPNGCGKSTLMKTLTGAIKARSGNVSFKGKPFSDWKLKELAKHIAILPQHPTAPEGVTVEQLVALGRVAHKKWYQGNSSRDIEVIKESLSSVGLAGYEDRVVSTLSGGERQRVWLAMCLAQEAQWLLLDEPTSYLDLGHQLELLEVLQQLNKSRNLTIVYVLHELSQAAQFCDELVLMKKGKILKQGSPLEVLTEETLESVFKVKAKWPISMASPIVCHNPMFERRHSGTASTTVTAMA</sequence>
<dbReference type="GO" id="GO:0016887">
    <property type="term" value="F:ATP hydrolysis activity"/>
    <property type="evidence" value="ECO:0007669"/>
    <property type="project" value="InterPro"/>
</dbReference>
<evidence type="ECO:0000256" key="1">
    <source>
        <dbReference type="ARBA" id="ARBA00004202"/>
    </source>
</evidence>
<dbReference type="PROSITE" id="PS50893">
    <property type="entry name" value="ABC_TRANSPORTER_2"/>
    <property type="match status" value="1"/>
</dbReference>
<keyword evidence="9" id="KW-0406">Ion transport</keyword>
<evidence type="ECO:0000256" key="6">
    <source>
        <dbReference type="ARBA" id="ARBA00022741"/>
    </source>
</evidence>
<keyword evidence="7 12" id="KW-0067">ATP-binding</keyword>
<keyword evidence="8" id="KW-0408">Iron</keyword>
<dbReference type="SMART" id="SM00382">
    <property type="entry name" value="AAA"/>
    <property type="match status" value="1"/>
</dbReference>
<evidence type="ECO:0000256" key="2">
    <source>
        <dbReference type="ARBA" id="ARBA00005417"/>
    </source>
</evidence>